<keyword evidence="7" id="KW-1185">Reference proteome</keyword>
<keyword evidence="2" id="KW-0238">DNA-binding</keyword>
<dbReference type="PATRIC" id="fig|1631356.3.peg.2475"/>
<keyword evidence="3" id="KW-0804">Transcription</keyword>
<evidence type="ECO:0000256" key="1">
    <source>
        <dbReference type="ARBA" id="ARBA00023015"/>
    </source>
</evidence>
<dbReference type="Pfam" id="PF09278">
    <property type="entry name" value="MerR-DNA-bind"/>
    <property type="match status" value="1"/>
</dbReference>
<evidence type="ECO:0000313" key="6">
    <source>
        <dbReference type="EMBL" id="KNX37803.1"/>
    </source>
</evidence>
<evidence type="ECO:0000313" key="7">
    <source>
        <dbReference type="Proteomes" id="UP000037397"/>
    </source>
</evidence>
<feature type="coiled-coil region" evidence="4">
    <location>
        <begin position="95"/>
        <end position="125"/>
    </location>
</feature>
<evidence type="ECO:0000256" key="2">
    <source>
        <dbReference type="ARBA" id="ARBA00023125"/>
    </source>
</evidence>
<organism evidence="6 7">
    <name type="scientific">Luteipulveratus halotolerans</name>
    <dbReference type="NCBI Taxonomy" id="1631356"/>
    <lineage>
        <taxon>Bacteria</taxon>
        <taxon>Bacillati</taxon>
        <taxon>Actinomycetota</taxon>
        <taxon>Actinomycetes</taxon>
        <taxon>Micrococcales</taxon>
        <taxon>Dermacoccaceae</taxon>
        <taxon>Luteipulveratus</taxon>
    </lineage>
</organism>
<dbReference type="Pfam" id="PF00376">
    <property type="entry name" value="MerR"/>
    <property type="match status" value="1"/>
</dbReference>
<dbReference type="GO" id="GO:0003677">
    <property type="term" value="F:DNA binding"/>
    <property type="evidence" value="ECO:0007669"/>
    <property type="project" value="UniProtKB-KW"/>
</dbReference>
<dbReference type="GO" id="GO:0003700">
    <property type="term" value="F:DNA-binding transcription factor activity"/>
    <property type="evidence" value="ECO:0007669"/>
    <property type="project" value="InterPro"/>
</dbReference>
<accession>A0A0L6CJV9</accession>
<comment type="caution">
    <text evidence="6">The sequence shown here is derived from an EMBL/GenBank/DDBJ whole genome shotgun (WGS) entry which is preliminary data.</text>
</comment>
<name>A0A0L6CJV9_9MICO</name>
<dbReference type="Gene3D" id="1.10.1660.10">
    <property type="match status" value="1"/>
</dbReference>
<dbReference type="PROSITE" id="PS50937">
    <property type="entry name" value="HTH_MERR_2"/>
    <property type="match status" value="1"/>
</dbReference>
<dbReference type="SUPFAM" id="SSF46955">
    <property type="entry name" value="Putative DNA-binding domain"/>
    <property type="match status" value="1"/>
</dbReference>
<dbReference type="InterPro" id="IPR015358">
    <property type="entry name" value="Tscrpt_reg_MerR_DNA-bd"/>
</dbReference>
<dbReference type="SMART" id="SM00422">
    <property type="entry name" value="HTH_MERR"/>
    <property type="match status" value="1"/>
</dbReference>
<sequence length="136" mass="15964">MTTRTPAPATSRTWSIAELADEFEVTHRTIRHYEELGLIEPERRGTVRVFHARDRIRLSLILRGKRIGFPLTEIRKIIDMYDEQPGEAGQLAYLLAQIADRRADLERRRQDIEDSLRELATLERRCRADLRDLTHT</sequence>
<keyword evidence="1" id="KW-0805">Transcription regulation</keyword>
<dbReference type="EMBL" id="LAIR01000002">
    <property type="protein sequence ID" value="KNX37803.1"/>
    <property type="molecule type" value="Genomic_DNA"/>
</dbReference>
<dbReference type="OrthoDB" id="9809391at2"/>
<proteinExistence type="predicted"/>
<evidence type="ECO:0000256" key="3">
    <source>
        <dbReference type="ARBA" id="ARBA00023163"/>
    </source>
</evidence>
<gene>
    <name evidence="6" type="ORF">VV01_12620</name>
</gene>
<protein>
    <submittedName>
        <fullName evidence="6">MerR family transcriptional regulator</fullName>
    </submittedName>
</protein>
<dbReference type="STRING" id="1631356.VV01_12620"/>
<reference evidence="7" key="1">
    <citation type="submission" date="2015-03" db="EMBL/GenBank/DDBJ databases">
        <title>Luteipulveratus halotolerans sp. nov., a novel actinobacterium (Dermacoccaceae) from Sarawak, Malaysia.</title>
        <authorList>
            <person name="Juboi H."/>
            <person name="Basik A."/>
            <person name="Shamsul S.S."/>
            <person name="Arnold P."/>
            <person name="Schmitt E.K."/>
            <person name="Sanglier J.-J."/>
            <person name="Yeo T."/>
        </authorList>
    </citation>
    <scope>NUCLEOTIDE SEQUENCE [LARGE SCALE GENOMIC DNA]</scope>
    <source>
        <strain evidence="7">C296001</strain>
    </source>
</reference>
<dbReference type="InterPro" id="IPR047057">
    <property type="entry name" value="MerR_fam"/>
</dbReference>
<evidence type="ECO:0000259" key="5">
    <source>
        <dbReference type="PROSITE" id="PS50937"/>
    </source>
</evidence>
<feature type="domain" description="HTH merR-type" evidence="5">
    <location>
        <begin position="13"/>
        <end position="80"/>
    </location>
</feature>
<evidence type="ECO:0000256" key="4">
    <source>
        <dbReference type="SAM" id="Coils"/>
    </source>
</evidence>
<dbReference type="Proteomes" id="UP000037397">
    <property type="component" value="Unassembled WGS sequence"/>
</dbReference>
<dbReference type="PANTHER" id="PTHR30204:SF58">
    <property type="entry name" value="HTH-TYPE TRANSCRIPTIONAL REGULATOR YFMP"/>
    <property type="match status" value="1"/>
</dbReference>
<dbReference type="InterPro" id="IPR009061">
    <property type="entry name" value="DNA-bd_dom_put_sf"/>
</dbReference>
<keyword evidence="4" id="KW-0175">Coiled coil</keyword>
<dbReference type="PANTHER" id="PTHR30204">
    <property type="entry name" value="REDOX-CYCLING DRUG-SENSING TRANSCRIPTIONAL ACTIVATOR SOXR"/>
    <property type="match status" value="1"/>
</dbReference>
<dbReference type="RefSeq" id="WP_050670195.1">
    <property type="nucleotide sequence ID" value="NZ_LAIR01000002.1"/>
</dbReference>
<dbReference type="InterPro" id="IPR000551">
    <property type="entry name" value="MerR-type_HTH_dom"/>
</dbReference>
<dbReference type="AlphaFoldDB" id="A0A0L6CJV9"/>
<dbReference type="CDD" id="cd04776">
    <property type="entry name" value="HTH_GnyR"/>
    <property type="match status" value="1"/>
</dbReference>